<keyword evidence="3" id="KW-1185">Reference proteome</keyword>
<accession>A0ABS8YJ93</accession>
<feature type="domain" description="DUF4183" evidence="1">
    <location>
        <begin position="64"/>
        <end position="133"/>
    </location>
</feature>
<name>A0ABS8YJ93_9BACL</name>
<dbReference type="EMBL" id="JAJNBZ010000010">
    <property type="protein sequence ID" value="MCE5170415.1"/>
    <property type="molecule type" value="Genomic_DNA"/>
</dbReference>
<comment type="caution">
    <text evidence="2">The sequence shown here is derived from an EMBL/GenBank/DDBJ whole genome shotgun (WGS) entry which is preliminary data.</text>
</comment>
<gene>
    <name evidence="2" type="ORF">LQV63_13955</name>
</gene>
<evidence type="ECO:0000259" key="1">
    <source>
        <dbReference type="Pfam" id="PF13799"/>
    </source>
</evidence>
<evidence type="ECO:0000313" key="2">
    <source>
        <dbReference type="EMBL" id="MCE5170415.1"/>
    </source>
</evidence>
<organism evidence="2 3">
    <name type="scientific">Paenibacillus profundus</name>
    <dbReference type="NCBI Taxonomy" id="1173085"/>
    <lineage>
        <taxon>Bacteria</taxon>
        <taxon>Bacillati</taxon>
        <taxon>Bacillota</taxon>
        <taxon>Bacilli</taxon>
        <taxon>Bacillales</taxon>
        <taxon>Paenibacillaceae</taxon>
        <taxon>Paenibacillus</taxon>
    </lineage>
</organism>
<evidence type="ECO:0000313" key="3">
    <source>
        <dbReference type="Proteomes" id="UP001199916"/>
    </source>
</evidence>
<reference evidence="2 3" key="1">
    <citation type="submission" date="2021-11" db="EMBL/GenBank/DDBJ databases">
        <title>Draft genome sequence of Paenibacillus profundus YoMME, a new Gram-positive bacteria with exoelectrogenic properties.</title>
        <authorList>
            <person name="Hubenova Y."/>
            <person name="Hubenova E."/>
            <person name="Manasiev Y."/>
            <person name="Peykov S."/>
            <person name="Mitov M."/>
        </authorList>
    </citation>
    <scope>NUCLEOTIDE SEQUENCE [LARGE SCALE GENOMIC DNA]</scope>
    <source>
        <strain evidence="2 3">YoMME</strain>
    </source>
</reference>
<dbReference type="Proteomes" id="UP001199916">
    <property type="component" value="Unassembled WGS sequence"/>
</dbReference>
<dbReference type="InterPro" id="IPR025237">
    <property type="entry name" value="DUF4183"/>
</dbReference>
<dbReference type="RefSeq" id="WP_233697265.1">
    <property type="nucleotide sequence ID" value="NZ_JAJNBZ010000010.1"/>
</dbReference>
<sequence>MIRITAKPWDRHLKFSYVETSSTLPCNTIFPPQDCSVLFPVPPPPPPPPPTTGVLKVETFQYITVSDGVKNTYTNQDELTQFGSTGILNPATVSYMNLFINGMLQPLIVYKVSEGVLTVDVVPEKGVPITLQFIKIFSYS</sequence>
<protein>
    <submittedName>
        <fullName evidence="2">DUF4183 domain-containing protein</fullName>
    </submittedName>
</protein>
<dbReference type="Pfam" id="PF13799">
    <property type="entry name" value="DUF4183"/>
    <property type="match status" value="1"/>
</dbReference>
<proteinExistence type="predicted"/>